<keyword evidence="1" id="KW-0175">Coiled coil</keyword>
<name>A0A9Q1JCP3_SYNKA</name>
<dbReference type="OrthoDB" id="10575845at2759"/>
<keyword evidence="3" id="KW-1185">Reference proteome</keyword>
<proteinExistence type="predicted"/>
<gene>
    <name evidence="2" type="ORF">SKAU_G00016410</name>
</gene>
<organism evidence="2 3">
    <name type="scientific">Synaphobranchus kaupii</name>
    <name type="common">Kaup's arrowtooth eel</name>
    <dbReference type="NCBI Taxonomy" id="118154"/>
    <lineage>
        <taxon>Eukaryota</taxon>
        <taxon>Metazoa</taxon>
        <taxon>Chordata</taxon>
        <taxon>Craniata</taxon>
        <taxon>Vertebrata</taxon>
        <taxon>Euteleostomi</taxon>
        <taxon>Actinopterygii</taxon>
        <taxon>Neopterygii</taxon>
        <taxon>Teleostei</taxon>
        <taxon>Anguilliformes</taxon>
        <taxon>Synaphobranchidae</taxon>
        <taxon>Synaphobranchus</taxon>
    </lineage>
</organism>
<protein>
    <submittedName>
        <fullName evidence="2">Uncharacterized protein</fullName>
    </submittedName>
</protein>
<dbReference type="Proteomes" id="UP001152622">
    <property type="component" value="Chromosome 1"/>
</dbReference>
<evidence type="ECO:0000313" key="2">
    <source>
        <dbReference type="EMBL" id="KAJ8380863.1"/>
    </source>
</evidence>
<dbReference type="AlphaFoldDB" id="A0A9Q1JCP3"/>
<dbReference type="EMBL" id="JAINUF010000001">
    <property type="protein sequence ID" value="KAJ8380863.1"/>
    <property type="molecule type" value="Genomic_DNA"/>
</dbReference>
<sequence>MKSAMVELLQLVYSPVCTLDLQLWEVNQPVINSSCLTSQADPGERRIPWQHRNGSEEKIAGAGPAQVRNLILLQRGDPEKAKEEVHELHNKVLYLTGQYEDRVRDMEELLEAVQSEWREAERKRQEVEQQNSELRSFNAELRSLIVSLQTCADLPPRRAPERERFLSRAPPAAPHPRALWLRDSLATPGLFLDQLPL</sequence>
<reference evidence="2" key="1">
    <citation type="journal article" date="2023" name="Science">
        <title>Genome structures resolve the early diversification of teleost fishes.</title>
        <authorList>
            <person name="Parey E."/>
            <person name="Louis A."/>
            <person name="Montfort J."/>
            <person name="Bouchez O."/>
            <person name="Roques C."/>
            <person name="Iampietro C."/>
            <person name="Lluch J."/>
            <person name="Castinel A."/>
            <person name="Donnadieu C."/>
            <person name="Desvignes T."/>
            <person name="Floi Bucao C."/>
            <person name="Jouanno E."/>
            <person name="Wen M."/>
            <person name="Mejri S."/>
            <person name="Dirks R."/>
            <person name="Jansen H."/>
            <person name="Henkel C."/>
            <person name="Chen W.J."/>
            <person name="Zahm M."/>
            <person name="Cabau C."/>
            <person name="Klopp C."/>
            <person name="Thompson A.W."/>
            <person name="Robinson-Rechavi M."/>
            <person name="Braasch I."/>
            <person name="Lecointre G."/>
            <person name="Bobe J."/>
            <person name="Postlethwait J.H."/>
            <person name="Berthelot C."/>
            <person name="Roest Crollius H."/>
            <person name="Guiguen Y."/>
        </authorList>
    </citation>
    <scope>NUCLEOTIDE SEQUENCE</scope>
    <source>
        <strain evidence="2">WJC10195</strain>
    </source>
</reference>
<comment type="caution">
    <text evidence="2">The sequence shown here is derived from an EMBL/GenBank/DDBJ whole genome shotgun (WGS) entry which is preliminary data.</text>
</comment>
<feature type="coiled-coil region" evidence="1">
    <location>
        <begin position="96"/>
        <end position="140"/>
    </location>
</feature>
<evidence type="ECO:0000313" key="3">
    <source>
        <dbReference type="Proteomes" id="UP001152622"/>
    </source>
</evidence>
<accession>A0A9Q1JCP3</accession>
<evidence type="ECO:0000256" key="1">
    <source>
        <dbReference type="SAM" id="Coils"/>
    </source>
</evidence>